<feature type="chain" id="PRO_5017180970" evidence="1">
    <location>
        <begin position="20"/>
        <end position="67"/>
    </location>
</feature>
<keyword evidence="3" id="KW-0378">Hydrolase</keyword>
<dbReference type="GO" id="GO:0003724">
    <property type="term" value="F:RNA helicase activity"/>
    <property type="evidence" value="ECO:0007669"/>
    <property type="project" value="InterPro"/>
</dbReference>
<keyword evidence="1" id="KW-0732">Signal</keyword>
<name>A0A392PPJ4_9FABA</name>
<feature type="signal peptide" evidence="1">
    <location>
        <begin position="1"/>
        <end position="19"/>
    </location>
</feature>
<dbReference type="InterPro" id="IPR012541">
    <property type="entry name" value="DBP10_C"/>
</dbReference>
<reference evidence="3 4" key="1">
    <citation type="journal article" date="2018" name="Front. Plant Sci.">
        <title>Red Clover (Trifolium pratense) and Zigzag Clover (T. medium) - A Picture of Genomic Similarities and Differences.</title>
        <authorList>
            <person name="Dluhosova J."/>
            <person name="Istvanek J."/>
            <person name="Nedelnik J."/>
            <person name="Repkova J."/>
        </authorList>
    </citation>
    <scope>NUCLEOTIDE SEQUENCE [LARGE SCALE GENOMIC DNA]</scope>
    <source>
        <strain evidence="4">cv. 10/8</strain>
        <tissue evidence="3">Leaf</tissue>
    </source>
</reference>
<dbReference type="Proteomes" id="UP000265520">
    <property type="component" value="Unassembled WGS sequence"/>
</dbReference>
<feature type="non-terminal residue" evidence="3">
    <location>
        <position position="67"/>
    </location>
</feature>
<dbReference type="EMBL" id="LXQA010085775">
    <property type="protein sequence ID" value="MCI12835.1"/>
    <property type="molecule type" value="Genomic_DNA"/>
</dbReference>
<organism evidence="3 4">
    <name type="scientific">Trifolium medium</name>
    <dbReference type="NCBI Taxonomy" id="97028"/>
    <lineage>
        <taxon>Eukaryota</taxon>
        <taxon>Viridiplantae</taxon>
        <taxon>Streptophyta</taxon>
        <taxon>Embryophyta</taxon>
        <taxon>Tracheophyta</taxon>
        <taxon>Spermatophyta</taxon>
        <taxon>Magnoliopsida</taxon>
        <taxon>eudicotyledons</taxon>
        <taxon>Gunneridae</taxon>
        <taxon>Pentapetalae</taxon>
        <taxon>rosids</taxon>
        <taxon>fabids</taxon>
        <taxon>Fabales</taxon>
        <taxon>Fabaceae</taxon>
        <taxon>Papilionoideae</taxon>
        <taxon>50 kb inversion clade</taxon>
        <taxon>NPAAA clade</taxon>
        <taxon>Hologalegina</taxon>
        <taxon>IRL clade</taxon>
        <taxon>Trifolieae</taxon>
        <taxon>Trifolium</taxon>
    </lineage>
</organism>
<keyword evidence="3" id="KW-0067">ATP-binding</keyword>
<protein>
    <submittedName>
        <fullName evidence="3">Putative DEAD-box ATP-dependent RNA helicase 29-like</fullName>
    </submittedName>
</protein>
<feature type="domain" description="DBP10 C-terminal" evidence="2">
    <location>
        <begin position="28"/>
        <end position="61"/>
    </location>
</feature>
<dbReference type="AlphaFoldDB" id="A0A392PPJ4"/>
<keyword evidence="3" id="KW-0547">Nucleotide-binding</keyword>
<sequence>MFLAFVCLALALVLMICNMYRLDDAVLDLVADDGAGIKKQKSVYHWDKRSKKYIKLNNGDRVAANGK</sequence>
<dbReference type="GO" id="GO:0005524">
    <property type="term" value="F:ATP binding"/>
    <property type="evidence" value="ECO:0007669"/>
    <property type="project" value="InterPro"/>
</dbReference>
<accession>A0A392PPJ4</accession>
<dbReference type="GO" id="GO:0005634">
    <property type="term" value="C:nucleus"/>
    <property type="evidence" value="ECO:0007669"/>
    <property type="project" value="InterPro"/>
</dbReference>
<dbReference type="GO" id="GO:0003723">
    <property type="term" value="F:RNA binding"/>
    <property type="evidence" value="ECO:0007669"/>
    <property type="project" value="InterPro"/>
</dbReference>
<evidence type="ECO:0000313" key="4">
    <source>
        <dbReference type="Proteomes" id="UP000265520"/>
    </source>
</evidence>
<keyword evidence="3" id="KW-0347">Helicase</keyword>
<comment type="caution">
    <text evidence="3">The sequence shown here is derived from an EMBL/GenBank/DDBJ whole genome shotgun (WGS) entry which is preliminary data.</text>
</comment>
<keyword evidence="4" id="KW-1185">Reference proteome</keyword>
<evidence type="ECO:0000256" key="1">
    <source>
        <dbReference type="SAM" id="SignalP"/>
    </source>
</evidence>
<evidence type="ECO:0000259" key="2">
    <source>
        <dbReference type="Pfam" id="PF08147"/>
    </source>
</evidence>
<evidence type="ECO:0000313" key="3">
    <source>
        <dbReference type="EMBL" id="MCI12835.1"/>
    </source>
</evidence>
<dbReference type="Pfam" id="PF08147">
    <property type="entry name" value="DBP10CT"/>
    <property type="match status" value="1"/>
</dbReference>
<proteinExistence type="predicted"/>